<dbReference type="PANTHER" id="PTHR34548:SF2">
    <property type="entry name" value="PROTEIN TIC 21, CHLOROPLASTIC"/>
    <property type="match status" value="1"/>
</dbReference>
<feature type="transmembrane region" description="Helical" evidence="1">
    <location>
        <begin position="167"/>
        <end position="186"/>
    </location>
</feature>
<dbReference type="RefSeq" id="WP_200987182.1">
    <property type="nucleotide sequence ID" value="NZ_CP063311.1"/>
</dbReference>
<evidence type="ECO:0000313" key="2">
    <source>
        <dbReference type="EMBL" id="QOV21529.1"/>
    </source>
</evidence>
<feature type="transmembrane region" description="Helical" evidence="1">
    <location>
        <begin position="110"/>
        <end position="133"/>
    </location>
</feature>
<evidence type="ECO:0000313" key="3">
    <source>
        <dbReference type="Proteomes" id="UP000593846"/>
    </source>
</evidence>
<dbReference type="EMBL" id="CP063311">
    <property type="protein sequence ID" value="QOV21529.1"/>
    <property type="molecule type" value="Genomic_DNA"/>
</dbReference>
<dbReference type="PANTHER" id="PTHR34548">
    <property type="entry name" value="PROTEIN TIC 21, CHLOROPLASTIC"/>
    <property type="match status" value="1"/>
</dbReference>
<keyword evidence="1" id="KW-0472">Membrane</keyword>
<dbReference type="AlphaFoldDB" id="A0A7U3NLI2"/>
<feature type="transmembrane region" description="Helical" evidence="1">
    <location>
        <begin position="29"/>
        <end position="49"/>
    </location>
</feature>
<dbReference type="Pfam" id="PF12263">
    <property type="entry name" value="DUF3611"/>
    <property type="match status" value="1"/>
</dbReference>
<sequence>MSQNPDTPSSSSTVQAIAKNFRLTGWISFWVQLVLGVVSAIIVLLFAIFSQRPNSANNNPGTGFGVFLAVCGILILGGGIYLAYRYTIIGQQLQSPNPKNRPRKSETLEVLRLGLWMNLVGMLVTLLGSQAIVGTLVARSISPQAATTQLFDPTRIISGLDMLVVQANINTVSAHFAGLAVSIWLLNRITRS</sequence>
<name>A0A7U3NLI2_9CYAN</name>
<accession>A0A7U3NLI2</accession>
<gene>
    <name evidence="2" type="ORF">IM676_12305</name>
</gene>
<proteinExistence type="predicted"/>
<keyword evidence="1" id="KW-0812">Transmembrane</keyword>
<reference evidence="3" key="1">
    <citation type="submission" date="2020-10" db="EMBL/GenBank/DDBJ databases">
        <title>Genome-based taxonomic classification of the species Anabaenopsis elenkinii.</title>
        <authorList>
            <person name="Delbaje E."/>
            <person name="Andreote A.P.D."/>
            <person name="Pellegrinetti T.A."/>
            <person name="Cruz R.B."/>
            <person name="Branco L.H.Z."/>
            <person name="Fiore M.F."/>
        </authorList>
    </citation>
    <scope>NUCLEOTIDE SEQUENCE [LARGE SCALE GENOMIC DNA]</scope>
    <source>
        <strain evidence="3">CCIBt3563</strain>
    </source>
</reference>
<keyword evidence="3" id="KW-1185">Reference proteome</keyword>
<dbReference type="InterPro" id="IPR022051">
    <property type="entry name" value="DUF3611"/>
</dbReference>
<feature type="transmembrane region" description="Helical" evidence="1">
    <location>
        <begin position="61"/>
        <end position="84"/>
    </location>
</feature>
<evidence type="ECO:0000256" key="1">
    <source>
        <dbReference type="SAM" id="Phobius"/>
    </source>
</evidence>
<keyword evidence="1" id="KW-1133">Transmembrane helix</keyword>
<organism evidence="2 3">
    <name type="scientific">Anabaenopsis elenkinii CCIBt3563</name>
    <dbReference type="NCBI Taxonomy" id="2779889"/>
    <lineage>
        <taxon>Bacteria</taxon>
        <taxon>Bacillati</taxon>
        <taxon>Cyanobacteriota</taxon>
        <taxon>Cyanophyceae</taxon>
        <taxon>Nostocales</taxon>
        <taxon>Nodulariaceae</taxon>
        <taxon>Anabaenopsis</taxon>
    </lineage>
</organism>
<dbReference type="KEGG" id="aee:IM676_12305"/>
<protein>
    <submittedName>
        <fullName evidence="2">DUF3611 family protein</fullName>
    </submittedName>
</protein>
<dbReference type="Proteomes" id="UP000593846">
    <property type="component" value="Chromosome"/>
</dbReference>